<dbReference type="EMBL" id="JBBNAF010000009">
    <property type="protein sequence ID" value="KAK9114282.1"/>
    <property type="molecule type" value="Genomic_DNA"/>
</dbReference>
<protein>
    <submittedName>
        <fullName evidence="1">Uncharacterized protein</fullName>
    </submittedName>
</protein>
<evidence type="ECO:0000313" key="1">
    <source>
        <dbReference type="EMBL" id="KAK9114282.1"/>
    </source>
</evidence>
<comment type="caution">
    <text evidence="1">The sequence shown here is derived from an EMBL/GenBank/DDBJ whole genome shotgun (WGS) entry which is preliminary data.</text>
</comment>
<name>A0AAP0IFD9_9MAGN</name>
<dbReference type="AlphaFoldDB" id="A0AAP0IFD9"/>
<accession>A0AAP0IFD9</accession>
<keyword evidence="2" id="KW-1185">Reference proteome</keyword>
<dbReference type="Proteomes" id="UP001420932">
    <property type="component" value="Unassembled WGS sequence"/>
</dbReference>
<sequence>MTKSFEYVPILKERFSFLHVNGGDSSFNEGNFARMHIMFLRFEVKIIPIVDRSRR</sequence>
<evidence type="ECO:0000313" key="2">
    <source>
        <dbReference type="Proteomes" id="UP001420932"/>
    </source>
</evidence>
<organism evidence="1 2">
    <name type="scientific">Stephania yunnanensis</name>
    <dbReference type="NCBI Taxonomy" id="152371"/>
    <lineage>
        <taxon>Eukaryota</taxon>
        <taxon>Viridiplantae</taxon>
        <taxon>Streptophyta</taxon>
        <taxon>Embryophyta</taxon>
        <taxon>Tracheophyta</taxon>
        <taxon>Spermatophyta</taxon>
        <taxon>Magnoliopsida</taxon>
        <taxon>Ranunculales</taxon>
        <taxon>Menispermaceae</taxon>
        <taxon>Menispermoideae</taxon>
        <taxon>Cissampelideae</taxon>
        <taxon>Stephania</taxon>
    </lineage>
</organism>
<reference evidence="1 2" key="1">
    <citation type="submission" date="2024-01" db="EMBL/GenBank/DDBJ databases">
        <title>Genome assemblies of Stephania.</title>
        <authorList>
            <person name="Yang L."/>
        </authorList>
    </citation>
    <scope>NUCLEOTIDE SEQUENCE [LARGE SCALE GENOMIC DNA]</scope>
    <source>
        <strain evidence="1">YNDBR</strain>
        <tissue evidence="1">Leaf</tissue>
    </source>
</reference>
<gene>
    <name evidence="1" type="ORF">Syun_021079</name>
</gene>
<proteinExistence type="predicted"/>